<dbReference type="AlphaFoldDB" id="A0A1H7LDD4"/>
<keyword evidence="2" id="KW-1185">Reference proteome</keyword>
<organism evidence="1 2">
    <name type="scientific">Roseovarius azorensis</name>
    <dbReference type="NCBI Taxonomy" id="1287727"/>
    <lineage>
        <taxon>Bacteria</taxon>
        <taxon>Pseudomonadati</taxon>
        <taxon>Pseudomonadota</taxon>
        <taxon>Alphaproteobacteria</taxon>
        <taxon>Rhodobacterales</taxon>
        <taxon>Roseobacteraceae</taxon>
        <taxon>Roseovarius</taxon>
    </lineage>
</organism>
<name>A0A1H7LDD4_9RHOB</name>
<gene>
    <name evidence="1" type="ORF">SAMN05443999_10331</name>
</gene>
<dbReference type="STRING" id="1287727.SAMN05443999_10331"/>
<reference evidence="1 2" key="1">
    <citation type="submission" date="2016-10" db="EMBL/GenBank/DDBJ databases">
        <authorList>
            <person name="de Groot N.N."/>
        </authorList>
    </citation>
    <scope>NUCLEOTIDE SEQUENCE [LARGE SCALE GENOMIC DNA]</scope>
    <source>
        <strain evidence="1 2">DSM 100674</strain>
    </source>
</reference>
<accession>A0A1H7LDD4</accession>
<protein>
    <submittedName>
        <fullName evidence="1">Uncharacterized protein</fullName>
    </submittedName>
</protein>
<dbReference type="Proteomes" id="UP000199582">
    <property type="component" value="Unassembled WGS sequence"/>
</dbReference>
<dbReference type="RefSeq" id="WP_093033441.1">
    <property type="nucleotide sequence ID" value="NZ_FOAG01000003.1"/>
</dbReference>
<dbReference type="OrthoDB" id="7746086at2"/>
<sequence length="69" mass="7621">MTDPADPPERQTPQPRHALLFELIRQRGMAQSVNRRIARTATPDPADLSHFAVMAARSLTRADATGARL</sequence>
<evidence type="ECO:0000313" key="2">
    <source>
        <dbReference type="Proteomes" id="UP000199582"/>
    </source>
</evidence>
<evidence type="ECO:0000313" key="1">
    <source>
        <dbReference type="EMBL" id="SEK96810.1"/>
    </source>
</evidence>
<proteinExistence type="predicted"/>
<dbReference type="EMBL" id="FOAG01000003">
    <property type="protein sequence ID" value="SEK96810.1"/>
    <property type="molecule type" value="Genomic_DNA"/>
</dbReference>